<accession>A0A660SJ60</accession>
<dbReference type="Proteomes" id="UP000268469">
    <property type="component" value="Unassembled WGS sequence"/>
</dbReference>
<proteinExistence type="predicted"/>
<name>A0A660SJ60_UNCW3</name>
<dbReference type="InterPro" id="IPR036388">
    <property type="entry name" value="WH-like_DNA-bd_sf"/>
</dbReference>
<comment type="caution">
    <text evidence="1">The sequence shown here is derived from an EMBL/GenBank/DDBJ whole genome shotgun (WGS) entry which is preliminary data.</text>
</comment>
<dbReference type="InterPro" id="IPR009057">
    <property type="entry name" value="Homeodomain-like_sf"/>
</dbReference>
<dbReference type="InterPro" id="IPR051677">
    <property type="entry name" value="AfsR-DnrI-RedD_regulator"/>
</dbReference>
<dbReference type="Gene3D" id="1.25.40.10">
    <property type="entry name" value="Tetratricopeptide repeat domain"/>
    <property type="match status" value="1"/>
</dbReference>
<dbReference type="Gene3D" id="1.10.10.60">
    <property type="entry name" value="Homeodomain-like"/>
    <property type="match status" value="1"/>
</dbReference>
<sequence>MPYGEIRRLAVKMWLQGGVTQQEVADRFGIHPRTLQRWIVRYREGRLEDESHHRDEVVRLKERFPWLTLREAQQRLKSKGIEISPKGIWSIWQRYGLAGFRRGRFSLNFLDYLAMNKESDRWEKEILAMIEQKDILRAARLLNQLPLFPAEEVVTKIPDSLLSLPWRVVKLYYQPIYRSPRESLLQARKLRVAAERKGFYYLAVRAGIVEAVALQWLGRYRRLFKLLKRLKGHLEGPDHQLGGDPYLRFIIHLLTGMALSGEMRIREVISCARRCITIMKSFPNSPAARDNLARLFTSIGYFGEARRLLEGQKLKDPDTKLLYTTTLALAGEYRKAMTKFKEIRSELPDPFRFQLAQSEAVTYLGLGRIEEARARLQLSTEYARKEEIRYFLHTGTLLLAACYAALRDHDHSQQLLKAPIPVLRKVGSWRDVLLRYLILGKDVEIDYNNLTPRMRLVLLLCNAQGVRNYWQAYRYAHNKGCVAHFHFWLLFFPDLVRKIIRAGRDPRLPKRFLELPVFQTEIPVFHIKLLGPFRIYRNGRPIRTSLPPKSASILIQLALRNGSIPIDSLLNNYWPDSSSPKRNLSHLLVICRRSLKLSTRELHFGRGGRLIFTPPVTTDLQIFSETLTRARLLKNFGEWSFARQEYLRAFRMVRGEPLRKMFDDWSIDTHRFITERIKKAIQDFITECERRNDQEGLRSIRGPLNRLPISLD</sequence>
<reference evidence="1 2" key="1">
    <citation type="submission" date="2018-06" db="EMBL/GenBank/DDBJ databases">
        <title>Extensive metabolic versatility and redundancy in microbially diverse, dynamic hydrothermal sediments.</title>
        <authorList>
            <person name="Dombrowski N."/>
            <person name="Teske A."/>
            <person name="Baker B.J."/>
        </authorList>
    </citation>
    <scope>NUCLEOTIDE SEQUENCE [LARGE SCALE GENOMIC DNA]</scope>
    <source>
        <strain evidence="1">B36_G15</strain>
    </source>
</reference>
<dbReference type="AlphaFoldDB" id="A0A660SJ60"/>
<evidence type="ECO:0000313" key="1">
    <source>
        <dbReference type="EMBL" id="RKX70875.1"/>
    </source>
</evidence>
<dbReference type="EMBL" id="QNBE01000024">
    <property type="protein sequence ID" value="RKX70875.1"/>
    <property type="molecule type" value="Genomic_DNA"/>
</dbReference>
<gene>
    <name evidence="1" type="ORF">DRP53_03510</name>
</gene>
<dbReference type="SUPFAM" id="SSF48452">
    <property type="entry name" value="TPR-like"/>
    <property type="match status" value="1"/>
</dbReference>
<dbReference type="Gene3D" id="1.10.10.10">
    <property type="entry name" value="Winged helix-like DNA-binding domain superfamily/Winged helix DNA-binding domain"/>
    <property type="match status" value="1"/>
</dbReference>
<dbReference type="Pfam" id="PF13384">
    <property type="entry name" value="HTH_23"/>
    <property type="match status" value="1"/>
</dbReference>
<dbReference type="PANTHER" id="PTHR35807">
    <property type="entry name" value="TRANSCRIPTIONAL REGULATOR REDD-RELATED"/>
    <property type="match status" value="1"/>
</dbReference>
<protein>
    <submittedName>
        <fullName evidence="1">Uncharacterized protein</fullName>
    </submittedName>
</protein>
<evidence type="ECO:0000313" key="2">
    <source>
        <dbReference type="Proteomes" id="UP000268469"/>
    </source>
</evidence>
<organism evidence="1 2">
    <name type="scientific">candidate division WOR-3 bacterium</name>
    <dbReference type="NCBI Taxonomy" id="2052148"/>
    <lineage>
        <taxon>Bacteria</taxon>
        <taxon>Bacteria division WOR-3</taxon>
    </lineage>
</organism>
<dbReference type="SUPFAM" id="SSF46689">
    <property type="entry name" value="Homeodomain-like"/>
    <property type="match status" value="1"/>
</dbReference>
<dbReference type="InterPro" id="IPR011990">
    <property type="entry name" value="TPR-like_helical_dom_sf"/>
</dbReference>